<dbReference type="SMART" id="SM00235">
    <property type="entry name" value="ZnMc"/>
    <property type="match status" value="1"/>
</dbReference>
<evidence type="ECO:0000259" key="2">
    <source>
        <dbReference type="SMART" id="SM00235"/>
    </source>
</evidence>
<dbReference type="CDD" id="cd04327">
    <property type="entry name" value="ZnMc_MMP_like_3"/>
    <property type="match status" value="1"/>
</dbReference>
<dbReference type="InterPro" id="IPR006026">
    <property type="entry name" value="Peptidase_Metallo"/>
</dbReference>
<dbReference type="GO" id="GO:0005615">
    <property type="term" value="C:extracellular space"/>
    <property type="evidence" value="ECO:0000318"/>
    <property type="project" value="GO_Central"/>
</dbReference>
<dbReference type="SUPFAM" id="SSF55486">
    <property type="entry name" value="Metalloproteases ('zincins'), catalytic domain"/>
    <property type="match status" value="1"/>
</dbReference>
<feature type="compositionally biased region" description="Low complexity" evidence="1">
    <location>
        <begin position="33"/>
        <end position="49"/>
    </location>
</feature>
<feature type="domain" description="Peptidase metallopeptidase" evidence="2">
    <location>
        <begin position="97"/>
        <end position="252"/>
    </location>
</feature>
<dbReference type="AlphaFoldDB" id="A0A0D1DZX1"/>
<evidence type="ECO:0000313" key="4">
    <source>
        <dbReference type="Proteomes" id="UP000000561"/>
    </source>
</evidence>
<dbReference type="OrthoDB" id="2552706at2759"/>
<dbReference type="Proteomes" id="UP000000561">
    <property type="component" value="Chromosome 11"/>
</dbReference>
<sequence>MVTQPIRCVLFEPPSDFDEEAPSSTTCSDEKSAPSQPLSQSQPTSAEAPAPAPADKNTESKLDIESSIFETSKDIPTVRSTTGIADAHLLKAGSANQNKLWPECTSTIRYTFLSSPHGGTKEQEQKVRDSIQEWTYYANVDLKEVKVASDADVRVRFDPQDGSWSYVGLDVTKVDAQAPTMNLAWVQKTGALSQNEQATILHEFGHTLGLLHEHQSPAHGAKATINVDAALVMYSTGQPWDDQQVRDQVINAYKNSDISKISNYSEVDPRSIMHCPQPKELTGLDRDVPCNTGLSDLDKAYMVLQYPRAAPHKNSPEWTFERALEVIGCPGSVRDAVLDAKRRGTDSRGNVDPTNFRKLLGDWSEGVQDRSRPNVRLMDNADDGAADQVLCKSSAAETLQNSIVAVPIGPSIARPFSNLLNSWFPGSESGDVQIHVREKQRLYDLKGELNKK</sequence>
<dbReference type="eggNOG" id="ENOG502S9RS">
    <property type="taxonomic scope" value="Eukaryota"/>
</dbReference>
<evidence type="ECO:0000256" key="1">
    <source>
        <dbReference type="SAM" id="MobiDB-lite"/>
    </source>
</evidence>
<dbReference type="InParanoid" id="A0A0D1DZX1"/>
<name>A0A0D1DZX1_MYCMD</name>
<dbReference type="Gene3D" id="3.40.390.10">
    <property type="entry name" value="Collagenase (Catalytic Domain)"/>
    <property type="match status" value="1"/>
</dbReference>
<dbReference type="VEuPathDB" id="FungiDB:UMAG_04092"/>
<accession>A0A0D1DZX1</accession>
<dbReference type="GeneID" id="23564371"/>
<proteinExistence type="predicted"/>
<dbReference type="RefSeq" id="XP_011390524.1">
    <property type="nucleotide sequence ID" value="XM_011392222.1"/>
</dbReference>
<dbReference type="InterPro" id="IPR001506">
    <property type="entry name" value="Peptidase_M12A"/>
</dbReference>
<keyword evidence="4" id="KW-1185">Reference proteome</keyword>
<dbReference type="GO" id="GO:0008270">
    <property type="term" value="F:zinc ion binding"/>
    <property type="evidence" value="ECO:0007669"/>
    <property type="project" value="InterPro"/>
</dbReference>
<evidence type="ECO:0000313" key="3">
    <source>
        <dbReference type="EMBL" id="KIS68050.1"/>
    </source>
</evidence>
<dbReference type="Pfam" id="PF01400">
    <property type="entry name" value="Astacin"/>
    <property type="match status" value="1"/>
</dbReference>
<dbReference type="InterPro" id="IPR024079">
    <property type="entry name" value="MetalloPept_cat_dom_sf"/>
</dbReference>
<dbReference type="KEGG" id="uma:UMAG_04092"/>
<feature type="region of interest" description="Disordered" evidence="1">
    <location>
        <begin position="1"/>
        <end position="59"/>
    </location>
</feature>
<dbReference type="GO" id="GO:0004222">
    <property type="term" value="F:metalloendopeptidase activity"/>
    <property type="evidence" value="ECO:0000318"/>
    <property type="project" value="GO_Central"/>
</dbReference>
<gene>
    <name evidence="3" type="ORF">UMAG_04092</name>
</gene>
<protein>
    <recommendedName>
        <fullName evidence="2">Peptidase metallopeptidase domain-containing protein</fullName>
    </recommendedName>
</protein>
<dbReference type="GO" id="GO:0006508">
    <property type="term" value="P:proteolysis"/>
    <property type="evidence" value="ECO:0007669"/>
    <property type="project" value="InterPro"/>
</dbReference>
<dbReference type="EMBL" id="CM003150">
    <property type="protein sequence ID" value="KIS68050.1"/>
    <property type="molecule type" value="Genomic_DNA"/>
</dbReference>
<organism evidence="3 4">
    <name type="scientific">Mycosarcoma maydis</name>
    <name type="common">Corn smut fungus</name>
    <name type="synonym">Ustilago maydis</name>
    <dbReference type="NCBI Taxonomy" id="5270"/>
    <lineage>
        <taxon>Eukaryota</taxon>
        <taxon>Fungi</taxon>
        <taxon>Dikarya</taxon>
        <taxon>Basidiomycota</taxon>
        <taxon>Ustilaginomycotina</taxon>
        <taxon>Ustilaginomycetes</taxon>
        <taxon>Ustilaginales</taxon>
        <taxon>Ustilaginaceae</taxon>
        <taxon>Mycosarcoma</taxon>
    </lineage>
</organism>
<reference evidence="3 4" key="1">
    <citation type="journal article" date="2006" name="Nature">
        <title>Insights from the genome of the biotrophic fungal plant pathogen Ustilago maydis.</title>
        <authorList>
            <person name="Kamper J."/>
            <person name="Kahmann R."/>
            <person name="Bolker M."/>
            <person name="Ma L.J."/>
            <person name="Brefort T."/>
            <person name="Saville B.J."/>
            <person name="Banuett F."/>
            <person name="Kronstad J.W."/>
            <person name="Gold S.E."/>
            <person name="Muller O."/>
            <person name="Perlin M.H."/>
            <person name="Wosten H.A."/>
            <person name="de Vries R."/>
            <person name="Ruiz-Herrera J."/>
            <person name="Reynaga-Pena C.G."/>
            <person name="Snetselaar K."/>
            <person name="McCann M."/>
            <person name="Perez-Martin J."/>
            <person name="Feldbrugge M."/>
            <person name="Basse C.W."/>
            <person name="Steinberg G."/>
            <person name="Ibeas J.I."/>
            <person name="Holloman W."/>
            <person name="Guzman P."/>
            <person name="Farman M."/>
            <person name="Stajich J.E."/>
            <person name="Sentandreu R."/>
            <person name="Gonzalez-Prieto J.M."/>
            <person name="Kennell J.C."/>
            <person name="Molina L."/>
            <person name="Schirawski J."/>
            <person name="Mendoza-Mendoza A."/>
            <person name="Greilinger D."/>
            <person name="Munch K."/>
            <person name="Rossel N."/>
            <person name="Scherer M."/>
            <person name="Vranes M."/>
            <person name="Ladendorf O."/>
            <person name="Vincon V."/>
            <person name="Fuchs U."/>
            <person name="Sandrock B."/>
            <person name="Meng S."/>
            <person name="Ho E.C."/>
            <person name="Cahill M.J."/>
            <person name="Boyce K.J."/>
            <person name="Klose J."/>
            <person name="Klosterman S.J."/>
            <person name="Deelstra H.J."/>
            <person name="Ortiz-Castellanos L."/>
            <person name="Li W."/>
            <person name="Sanchez-Alonso P."/>
            <person name="Schreier P.H."/>
            <person name="Hauser-Hahn I."/>
            <person name="Vaupel M."/>
            <person name="Koopmann E."/>
            <person name="Friedrich G."/>
            <person name="Voss H."/>
            <person name="Schluter T."/>
            <person name="Margolis J."/>
            <person name="Platt D."/>
            <person name="Swimmer C."/>
            <person name="Gnirke A."/>
            <person name="Chen F."/>
            <person name="Vysotskaia V."/>
            <person name="Mannhaupt G."/>
            <person name="Guldener U."/>
            <person name="Munsterkotter M."/>
            <person name="Haase D."/>
            <person name="Oesterheld M."/>
            <person name="Mewes H.W."/>
            <person name="Mauceli E.W."/>
            <person name="DeCaprio D."/>
            <person name="Wade C.M."/>
            <person name="Butler J."/>
            <person name="Young S."/>
            <person name="Jaffe D.B."/>
            <person name="Calvo S."/>
            <person name="Nusbaum C."/>
            <person name="Galagan J."/>
            <person name="Birren B.W."/>
        </authorList>
    </citation>
    <scope>NUCLEOTIDE SEQUENCE [LARGE SCALE GENOMIC DNA]</scope>
    <source>
        <strain evidence="4">DSM 14603 / FGSC 9021 / UM521</strain>
    </source>
</reference>